<name>A0A8X8Z5W5_SALSN</name>
<evidence type="ECO:0000313" key="4">
    <source>
        <dbReference type="Proteomes" id="UP000298416"/>
    </source>
</evidence>
<feature type="region of interest" description="Disordered" evidence="1">
    <location>
        <begin position="453"/>
        <end position="505"/>
    </location>
</feature>
<dbReference type="Pfam" id="PF22936">
    <property type="entry name" value="Pol_BBD"/>
    <property type="match status" value="1"/>
</dbReference>
<evidence type="ECO:0000313" key="3">
    <source>
        <dbReference type="EMBL" id="KAG6393282.1"/>
    </source>
</evidence>
<dbReference type="AlphaFoldDB" id="A0A8X8Z5W5"/>
<dbReference type="InterPro" id="IPR054722">
    <property type="entry name" value="PolX-like_BBD"/>
</dbReference>
<reference evidence="3" key="2">
    <citation type="submission" date="2020-08" db="EMBL/GenBank/DDBJ databases">
        <title>Plant Genome Project.</title>
        <authorList>
            <person name="Zhang R.-G."/>
        </authorList>
    </citation>
    <scope>NUCLEOTIDE SEQUENCE</scope>
    <source>
        <strain evidence="3">Huo1</strain>
        <tissue evidence="3">Leaf</tissue>
    </source>
</reference>
<proteinExistence type="predicted"/>
<feature type="domain" description="Retrovirus-related Pol polyprotein from transposon TNT 1-94-like beta-barrel" evidence="2">
    <location>
        <begin position="278"/>
        <end position="352"/>
    </location>
</feature>
<dbReference type="EMBL" id="PNBA02000018">
    <property type="protein sequence ID" value="KAG6393282.1"/>
    <property type="molecule type" value="Genomic_DNA"/>
</dbReference>
<dbReference type="PANTHER" id="PTHR34222:SF88">
    <property type="entry name" value="ZINC FINGER, CCHC-TYPE"/>
    <property type="match status" value="1"/>
</dbReference>
<dbReference type="PANTHER" id="PTHR34222">
    <property type="entry name" value="GAG_PRE-INTEGRS DOMAIN-CONTAINING PROTEIN"/>
    <property type="match status" value="1"/>
</dbReference>
<reference evidence="3" key="1">
    <citation type="submission" date="2018-01" db="EMBL/GenBank/DDBJ databases">
        <authorList>
            <person name="Mao J.F."/>
        </authorList>
    </citation>
    <scope>NUCLEOTIDE SEQUENCE</scope>
    <source>
        <strain evidence="3">Huo1</strain>
        <tissue evidence="3">Leaf</tissue>
    </source>
</reference>
<feature type="compositionally biased region" description="Basic and acidic residues" evidence="1">
    <location>
        <begin position="486"/>
        <end position="505"/>
    </location>
</feature>
<evidence type="ECO:0000259" key="2">
    <source>
        <dbReference type="Pfam" id="PF22936"/>
    </source>
</evidence>
<gene>
    <name evidence="3" type="ORF">SASPL_147519</name>
</gene>
<accession>A0A8X8Z5W5</accession>
<keyword evidence="4" id="KW-1185">Reference proteome</keyword>
<organism evidence="3">
    <name type="scientific">Salvia splendens</name>
    <name type="common">Scarlet sage</name>
    <dbReference type="NCBI Taxonomy" id="180675"/>
    <lineage>
        <taxon>Eukaryota</taxon>
        <taxon>Viridiplantae</taxon>
        <taxon>Streptophyta</taxon>
        <taxon>Embryophyta</taxon>
        <taxon>Tracheophyta</taxon>
        <taxon>Spermatophyta</taxon>
        <taxon>Magnoliopsida</taxon>
        <taxon>eudicotyledons</taxon>
        <taxon>Gunneridae</taxon>
        <taxon>Pentapetalae</taxon>
        <taxon>asterids</taxon>
        <taxon>lamiids</taxon>
        <taxon>Lamiales</taxon>
        <taxon>Lamiaceae</taxon>
        <taxon>Nepetoideae</taxon>
        <taxon>Mentheae</taxon>
        <taxon>Salviinae</taxon>
        <taxon>Salvia</taxon>
        <taxon>Salvia subgen. Calosphace</taxon>
        <taxon>core Calosphace</taxon>
    </lineage>
</organism>
<dbReference type="Proteomes" id="UP000298416">
    <property type="component" value="Unassembled WGS sequence"/>
</dbReference>
<sequence length="568" mass="63575">MDKEIRNSVKHAKTAREVWEDLQERFGSESAPRAYELKHILSLTRQENMSVSAYYTKLKGLWDEIQAISPLPKCKCGGCTCDINKQLIAMKEKERLYEFLMGLDESFGIVKTQILSTKPVVSLGASFHLVSEGERQKQIYATGKTSVEAEAFQTQSARLNDKNWREPKENRREPKKCTHCGKLYHSVEECYEIVGYPKQGERGGRNSGKKEDSRYKLRGANKSAHMAAGSSPLPGITTEQYSKLVEYFSISGDTSQVAREENPTSANMAGKINNLNSWIIDSGATEHITCDSMLLENQTSCGTEIPVKIPNGETVPVKSIGNANLPNGLKLNQVLNIPDFKCNLLSISKLTRNLNCALTFFPDFCVMQDLPSRNLIGMGRHCDGLYLLEPTIKKGTALSVKVDSKTWNKRLGHASSLKIQQLDEYGVEGVIISDVNKKRQIEWEEDDELLTGVGRSAMDDSNGSNSVDSTPMEDIRNQPTQVVASDSRRDSEGTRKSERTKYQPKRLENYVMDLPKSIDHSQPIANSETSEVYPLAHFVSYDRFSNNHKAYLAAITSHDEPKVSEQVV</sequence>
<comment type="caution">
    <text evidence="3">The sequence shown here is derived from an EMBL/GenBank/DDBJ whole genome shotgun (WGS) entry which is preliminary data.</text>
</comment>
<evidence type="ECO:0000256" key="1">
    <source>
        <dbReference type="SAM" id="MobiDB-lite"/>
    </source>
</evidence>
<feature type="compositionally biased region" description="Polar residues" evidence="1">
    <location>
        <begin position="459"/>
        <end position="469"/>
    </location>
</feature>
<protein>
    <recommendedName>
        <fullName evidence="2">Retrovirus-related Pol polyprotein from transposon TNT 1-94-like beta-barrel domain-containing protein</fullName>
    </recommendedName>
</protein>